<sequence>MRHVSTALVFLICCIVAGCNLAGLPPLGWSTREEGTQDCRFDHQGDPLVGQNASVLIEAKRGSTCRVIYVLKSQDYGSKTLKLSARHLTAEGASSVQLRAFDGKKTVGRATRRFEGGAPSSEALIQIELPRSYDLVVVSFVAENEARLEVKGLTVESAESKSAGQAQAQAIYAEAAGLIKTHALAYEALGPERIEAGRPAPDATLWQARSAIKTLLRDLGDGHSFLISPGGLQEAERISKAEVEHATWRMFRPGIAVIHVPMFRGTDDELERVFANSIREALAKGLEAGARAWIVDLSGNRGGNMWPMLYGLSPLLGTEGVGSFRYRDGSSSPWTLKSHEGIVEVRDLGNVPVAVVTSGRTASSGEAVAVAFRGRPLTRTFGGATSGYSTSNTTYKLADGSRLYLTTAVFEDRNGNRYGGKLAPDQVVQGIGPEASIGAAAEWLEACLRNECNE</sequence>
<dbReference type="Gene3D" id="3.90.226.10">
    <property type="entry name" value="2-enoyl-CoA Hydratase, Chain A, domain 1"/>
    <property type="match status" value="1"/>
</dbReference>
<gene>
    <name evidence="2" type="ORF">H9654_00855</name>
</gene>
<dbReference type="GO" id="GO:0030288">
    <property type="term" value="C:outer membrane-bounded periplasmic space"/>
    <property type="evidence" value="ECO:0007669"/>
    <property type="project" value="TreeGrafter"/>
</dbReference>
<dbReference type="GO" id="GO:0004175">
    <property type="term" value="F:endopeptidase activity"/>
    <property type="evidence" value="ECO:0007669"/>
    <property type="project" value="TreeGrafter"/>
</dbReference>
<dbReference type="PROSITE" id="PS51257">
    <property type="entry name" value="PROKAR_LIPOPROTEIN"/>
    <property type="match status" value="1"/>
</dbReference>
<keyword evidence="3" id="KW-1185">Reference proteome</keyword>
<dbReference type="GO" id="GO:0006508">
    <property type="term" value="P:proteolysis"/>
    <property type="evidence" value="ECO:0007669"/>
    <property type="project" value="InterPro"/>
</dbReference>
<dbReference type="AlphaFoldDB" id="A0A8X8FN77"/>
<accession>A0A8X8FN77</accession>
<dbReference type="InterPro" id="IPR029045">
    <property type="entry name" value="ClpP/crotonase-like_dom_sf"/>
</dbReference>
<protein>
    <submittedName>
        <fullName evidence="2">S41 family peptidase</fullName>
    </submittedName>
</protein>
<evidence type="ECO:0000313" key="3">
    <source>
        <dbReference type="Proteomes" id="UP000636938"/>
    </source>
</evidence>
<comment type="caution">
    <text evidence="2">The sequence shown here is derived from an EMBL/GenBank/DDBJ whole genome shotgun (WGS) entry which is preliminary data.</text>
</comment>
<organism evidence="2 3">
    <name type="scientific">Stenotrophomonas lacuserhaii</name>
    <dbReference type="NCBI Taxonomy" id="2760084"/>
    <lineage>
        <taxon>Bacteria</taxon>
        <taxon>Pseudomonadati</taxon>
        <taxon>Pseudomonadota</taxon>
        <taxon>Gammaproteobacteria</taxon>
        <taxon>Lysobacterales</taxon>
        <taxon>Lysobacteraceae</taxon>
        <taxon>Stenotrophomonas</taxon>
    </lineage>
</organism>
<dbReference type="SMART" id="SM00245">
    <property type="entry name" value="TSPc"/>
    <property type="match status" value="1"/>
</dbReference>
<dbReference type="GO" id="GO:0008236">
    <property type="term" value="F:serine-type peptidase activity"/>
    <property type="evidence" value="ECO:0007669"/>
    <property type="project" value="InterPro"/>
</dbReference>
<reference evidence="2 3" key="1">
    <citation type="submission" date="2020-08" db="EMBL/GenBank/DDBJ databases">
        <title>A Genomic Blueprint of the Chicken Gut Microbiome.</title>
        <authorList>
            <person name="Gilroy R."/>
            <person name="Ravi A."/>
            <person name="Getino M."/>
            <person name="Pursley I."/>
            <person name="Horton D.L."/>
            <person name="Alikhan N.-F."/>
            <person name="Baker D."/>
            <person name="Gharbi K."/>
            <person name="Hall N."/>
            <person name="Watson M."/>
            <person name="Adriaenssens E.M."/>
            <person name="Foster-Nyarko E."/>
            <person name="Jarju S."/>
            <person name="Secka A."/>
            <person name="Antonio M."/>
            <person name="Oren A."/>
            <person name="Chaudhuri R."/>
            <person name="La Ragione R.M."/>
            <person name="Hildebrand F."/>
            <person name="Pallen M.J."/>
        </authorList>
    </citation>
    <scope>NUCLEOTIDE SEQUENCE [LARGE SCALE GENOMIC DNA]</scope>
    <source>
        <strain evidence="2 3">Sa5BUN4</strain>
    </source>
</reference>
<dbReference type="GO" id="GO:0007165">
    <property type="term" value="P:signal transduction"/>
    <property type="evidence" value="ECO:0007669"/>
    <property type="project" value="TreeGrafter"/>
</dbReference>
<dbReference type="RefSeq" id="WP_191768278.1">
    <property type="nucleotide sequence ID" value="NZ_JACSQS010000001.1"/>
</dbReference>
<name>A0A8X8FN77_9GAMM</name>
<proteinExistence type="predicted"/>
<dbReference type="CDD" id="cd06567">
    <property type="entry name" value="Peptidase_S41"/>
    <property type="match status" value="1"/>
</dbReference>
<dbReference type="Proteomes" id="UP000636938">
    <property type="component" value="Unassembled WGS sequence"/>
</dbReference>
<dbReference type="PANTHER" id="PTHR32060:SF30">
    <property type="entry name" value="CARBOXY-TERMINAL PROCESSING PROTEASE CTPA"/>
    <property type="match status" value="1"/>
</dbReference>
<evidence type="ECO:0000313" key="2">
    <source>
        <dbReference type="EMBL" id="MBD7952741.1"/>
    </source>
</evidence>
<dbReference type="PANTHER" id="PTHR32060">
    <property type="entry name" value="TAIL-SPECIFIC PROTEASE"/>
    <property type="match status" value="1"/>
</dbReference>
<feature type="domain" description="Tail specific protease" evidence="1">
    <location>
        <begin position="208"/>
        <end position="429"/>
    </location>
</feature>
<dbReference type="InterPro" id="IPR005151">
    <property type="entry name" value="Tail-specific_protease"/>
</dbReference>
<dbReference type="EMBL" id="JACSQS010000001">
    <property type="protein sequence ID" value="MBD7952741.1"/>
    <property type="molecule type" value="Genomic_DNA"/>
</dbReference>
<dbReference type="SUPFAM" id="SSF52096">
    <property type="entry name" value="ClpP/crotonase"/>
    <property type="match status" value="1"/>
</dbReference>
<evidence type="ECO:0000259" key="1">
    <source>
        <dbReference type="SMART" id="SM00245"/>
    </source>
</evidence>
<dbReference type="Pfam" id="PF03572">
    <property type="entry name" value="Peptidase_S41"/>
    <property type="match status" value="1"/>
</dbReference>